<gene>
    <name evidence="2" type="ORF">C5167_010776</name>
</gene>
<accession>A0A4Y7K587</accession>
<dbReference type="Proteomes" id="UP000316621">
    <property type="component" value="Chromosome 6"/>
</dbReference>
<dbReference type="Gene3D" id="1.20.1280.50">
    <property type="match status" value="1"/>
</dbReference>
<dbReference type="InterPro" id="IPR053197">
    <property type="entry name" value="F-box_SCFL_complex_component"/>
</dbReference>
<dbReference type="CDD" id="cd22160">
    <property type="entry name" value="F-box_AtFBL13-like"/>
    <property type="match status" value="1"/>
</dbReference>
<dbReference type="InterPro" id="IPR036047">
    <property type="entry name" value="F-box-like_dom_sf"/>
</dbReference>
<evidence type="ECO:0000313" key="3">
    <source>
        <dbReference type="Proteomes" id="UP000316621"/>
    </source>
</evidence>
<keyword evidence="3" id="KW-1185">Reference proteome</keyword>
<dbReference type="InterPro" id="IPR001810">
    <property type="entry name" value="F-box_dom"/>
</dbReference>
<dbReference type="STRING" id="3469.A0A4Y7K587"/>
<dbReference type="PANTHER" id="PTHR34223:SF51">
    <property type="entry name" value="OS06G0556300 PROTEIN"/>
    <property type="match status" value="1"/>
</dbReference>
<dbReference type="SUPFAM" id="SSF81383">
    <property type="entry name" value="F-box domain"/>
    <property type="match status" value="1"/>
</dbReference>
<dbReference type="EMBL" id="CM010720">
    <property type="protein sequence ID" value="RZC67079.1"/>
    <property type="molecule type" value="Genomic_DNA"/>
</dbReference>
<dbReference type="SMART" id="SM00579">
    <property type="entry name" value="FBD"/>
    <property type="match status" value="1"/>
</dbReference>
<protein>
    <recommendedName>
        <fullName evidence="1">F-box domain-containing protein</fullName>
    </recommendedName>
</protein>
<evidence type="ECO:0000313" key="2">
    <source>
        <dbReference type="EMBL" id="RZC67079.1"/>
    </source>
</evidence>
<dbReference type="Pfam" id="PF08387">
    <property type="entry name" value="FBD"/>
    <property type="match status" value="1"/>
</dbReference>
<evidence type="ECO:0000259" key="1">
    <source>
        <dbReference type="PROSITE" id="PS50181"/>
    </source>
</evidence>
<organism evidence="2 3">
    <name type="scientific">Papaver somniferum</name>
    <name type="common">Opium poppy</name>
    <dbReference type="NCBI Taxonomy" id="3469"/>
    <lineage>
        <taxon>Eukaryota</taxon>
        <taxon>Viridiplantae</taxon>
        <taxon>Streptophyta</taxon>
        <taxon>Embryophyta</taxon>
        <taxon>Tracheophyta</taxon>
        <taxon>Spermatophyta</taxon>
        <taxon>Magnoliopsida</taxon>
        <taxon>Ranunculales</taxon>
        <taxon>Papaveraceae</taxon>
        <taxon>Papaveroideae</taxon>
        <taxon>Papaver</taxon>
    </lineage>
</organism>
<feature type="domain" description="F-box" evidence="1">
    <location>
        <begin position="13"/>
        <end position="49"/>
    </location>
</feature>
<reference evidence="2 3" key="1">
    <citation type="journal article" date="2018" name="Science">
        <title>The opium poppy genome and morphinan production.</title>
        <authorList>
            <person name="Guo L."/>
            <person name="Winzer T."/>
            <person name="Yang X."/>
            <person name="Li Y."/>
            <person name="Ning Z."/>
            <person name="He Z."/>
            <person name="Teodor R."/>
            <person name="Lu Y."/>
            <person name="Bowser T.A."/>
            <person name="Graham I.A."/>
            <person name="Ye K."/>
        </authorList>
    </citation>
    <scope>NUCLEOTIDE SEQUENCE [LARGE SCALE GENOMIC DNA]</scope>
    <source>
        <strain evidence="3">cv. HN1</strain>
        <tissue evidence="2">Leaves</tissue>
    </source>
</reference>
<name>A0A4Y7K587_PAPSO</name>
<dbReference type="InterPro" id="IPR053781">
    <property type="entry name" value="F-box_AtFBL13-like"/>
</dbReference>
<proteinExistence type="predicted"/>
<dbReference type="PROSITE" id="PS50181">
    <property type="entry name" value="FBOX"/>
    <property type="match status" value="1"/>
</dbReference>
<dbReference type="Gramene" id="RZC67079">
    <property type="protein sequence ID" value="RZC67079"/>
    <property type="gene ID" value="C5167_010776"/>
</dbReference>
<dbReference type="Pfam" id="PF00646">
    <property type="entry name" value="F-box"/>
    <property type="match status" value="1"/>
</dbReference>
<dbReference type="AlphaFoldDB" id="A0A4Y7K587"/>
<dbReference type="InterPro" id="IPR006566">
    <property type="entry name" value="FBD"/>
</dbReference>
<dbReference type="PANTHER" id="PTHR34223">
    <property type="entry name" value="OS11G0201299 PROTEIN"/>
    <property type="match status" value="1"/>
</dbReference>
<sequence length="346" mass="39063">MEEPRDSPICNSIDRISNLPENLIHHILSFMDMIHVVYTCVLSKRWKNLWAITPILNLFSLAISNNNQNSGVPFQKFIKFVDQVFILRDNSNIQSVNFVCGKQRNFVIDISLELKLGDNSSTIVLPSSMDLSRLTFMKLDSLPSDVNLTNRLFLKCPVLESLIIEGRLGHMDLQISSLTLEHLTIIDLVSKTSSKVKIDAPNLWAKGFLAAFGKNSLQFSNLRLVKLESYLPKHIIRALGWLRCISPNVESLSIVNLGMPSSDIPDSEDYFAGVPLDHLRSVEIRGLLGHFNELKLVEIIFKKAVVLEKMLLFSCKKSTTEKCLLTFGEKLLTLPRASSNITTFFI</sequence>